<dbReference type="RefSeq" id="WP_379840321.1">
    <property type="nucleotide sequence ID" value="NZ_JBHRYQ010000002.1"/>
</dbReference>
<evidence type="ECO:0000313" key="2">
    <source>
        <dbReference type="Proteomes" id="UP001595616"/>
    </source>
</evidence>
<accession>A0ABV7Z1A6</accession>
<keyword evidence="2" id="KW-1185">Reference proteome</keyword>
<evidence type="ECO:0008006" key="3">
    <source>
        <dbReference type="Google" id="ProtNLM"/>
    </source>
</evidence>
<organism evidence="1 2">
    <name type="scientific">Lacihabitans lacunae</name>
    <dbReference type="NCBI Taxonomy" id="1028214"/>
    <lineage>
        <taxon>Bacteria</taxon>
        <taxon>Pseudomonadati</taxon>
        <taxon>Bacteroidota</taxon>
        <taxon>Cytophagia</taxon>
        <taxon>Cytophagales</taxon>
        <taxon>Leadbetterellaceae</taxon>
        <taxon>Lacihabitans</taxon>
    </lineage>
</organism>
<protein>
    <recommendedName>
        <fullName evidence="3">RHS repeat-associated core domain-containing protein</fullName>
    </recommendedName>
</protein>
<reference evidence="2" key="1">
    <citation type="journal article" date="2019" name="Int. J. Syst. Evol. Microbiol.">
        <title>The Global Catalogue of Microorganisms (GCM) 10K type strain sequencing project: providing services to taxonomists for standard genome sequencing and annotation.</title>
        <authorList>
            <consortium name="The Broad Institute Genomics Platform"/>
            <consortium name="The Broad Institute Genome Sequencing Center for Infectious Disease"/>
            <person name="Wu L."/>
            <person name="Ma J."/>
        </authorList>
    </citation>
    <scope>NUCLEOTIDE SEQUENCE [LARGE SCALE GENOMIC DNA]</scope>
    <source>
        <strain evidence="2">CECT 7956</strain>
    </source>
</reference>
<evidence type="ECO:0000313" key="1">
    <source>
        <dbReference type="EMBL" id="MFC3813333.1"/>
    </source>
</evidence>
<dbReference type="Proteomes" id="UP001595616">
    <property type="component" value="Unassembled WGS sequence"/>
</dbReference>
<comment type="caution">
    <text evidence="1">The sequence shown here is derived from an EMBL/GenBank/DDBJ whole genome shotgun (WGS) entry which is preliminary data.</text>
</comment>
<dbReference type="EMBL" id="JBHRYQ010000002">
    <property type="protein sequence ID" value="MFC3813333.1"/>
    <property type="molecule type" value="Genomic_DNA"/>
</dbReference>
<sequence>MQDMVFFGVLHLVQFAQSLEHDGVFEQIRLIGLAQEVAHGSIQIFRLVQSKKSKCGQEFKRVDPLAEFLPGINSYAYAINNPILFNDRFGLYPSLANGTNQVAKCETCPNGENYDVYRESKSQFTYIDGMVVNGDGSGPTAHAQRNNNSYNFFYEFGMGSAGTAEYFLGKRIENIAKWDGTHRYGGAKNVLSQAEIDAKAIARQPLIKNRPINILRQYALPRNQALKLAKGLKFAGSITALYTVTSSALQANAGEITNTHALTTIGLTALGIGAATLSAPIAVPAIILGGLYGYYEDDIWHDYDKANAENFKQK</sequence>
<gene>
    <name evidence="1" type="ORF">ACFOOI_21900</name>
</gene>
<proteinExistence type="predicted"/>
<name>A0ABV7Z1A6_9BACT</name>